<dbReference type="InterPro" id="IPR006594">
    <property type="entry name" value="LisH"/>
</dbReference>
<accession>A0A9E7GNN3</accession>
<sequence>MLGSSLPNKRANPSSSIPFVPRQIMLVANSAVAAVEDSKARRKEKKERKKRSSETLHLDGTEVVEAPRNGLGRDVLLRSIAAFLDGCGFSRTLSVFQSEAQVEMGCWKSSSFNLEDLFCKFLDSRHFAICSNGHGEASIDWPRDQDLQKVNIPGVVEGKNMNCTTENIHKKKRKRTDQINDGTESEKLKMDEDLHAKTKEKKKTKKLVHDPATEGCENKHLEVSREKAESIDPANQSPDPHKNDKEKKKKLKSTPETHDVIAEPSDFANVKHKSEKKKEKKLKKVEVEASENISDKRSKDMKLEDTEGPSGPASENLLNHNDSQCKVKKKKQKLTSDVVSTVKSNQAAEEKSGDQIKECKTSDFGYESLPISEGMNVKVAKKPSKKRKVLPTGGITDNETADKDSKVKSEGAENIEETENLVKCDKSALDSDTPVTTKKRKMEESKDSNRNAGKQLELSTQANENNSASKLENEVVGNGSIGSNRKKEDHSAEPKSVNAFQRVKIEEIKFVDERLKDNSYWAKHGADTGYGAKAQEVLGQVRGRDFRHEKTKKKRGSYRGGQIDLQSHSIKFSYSEDDE</sequence>
<feature type="compositionally biased region" description="Basic residues" evidence="1">
    <location>
        <begin position="270"/>
        <end position="283"/>
    </location>
</feature>
<dbReference type="GO" id="GO:0005730">
    <property type="term" value="C:nucleolus"/>
    <property type="evidence" value="ECO:0007669"/>
    <property type="project" value="InterPro"/>
</dbReference>
<feature type="compositionally biased region" description="Basic residues" evidence="1">
    <location>
        <begin position="40"/>
        <end position="51"/>
    </location>
</feature>
<evidence type="ECO:0000256" key="1">
    <source>
        <dbReference type="SAM" id="MobiDB-lite"/>
    </source>
</evidence>
<feature type="compositionally biased region" description="Polar residues" evidence="1">
    <location>
        <begin position="335"/>
        <end position="347"/>
    </location>
</feature>
<dbReference type="AlphaFoldDB" id="A0A9E7GNN3"/>
<feature type="compositionally biased region" description="Basic and acidic residues" evidence="1">
    <location>
        <begin position="184"/>
        <end position="197"/>
    </location>
</feature>
<feature type="compositionally biased region" description="Basic and acidic residues" evidence="1">
    <location>
        <begin position="400"/>
        <end position="411"/>
    </location>
</feature>
<reference evidence="3" key="1">
    <citation type="submission" date="2022-05" db="EMBL/GenBank/DDBJ databases">
        <title>The Musa troglodytarum L. genome provides insights into the mechanism of non-climacteric behaviour and enrichment of carotenoids.</title>
        <authorList>
            <person name="Wang J."/>
        </authorList>
    </citation>
    <scope>NUCLEOTIDE SEQUENCE</scope>
    <source>
        <tissue evidence="3">Leaf</tissue>
    </source>
</reference>
<dbReference type="InterPro" id="IPR039191">
    <property type="entry name" value="Nopp140-like"/>
</dbReference>
<feature type="compositionally biased region" description="Basic and acidic residues" evidence="1">
    <location>
        <begin position="293"/>
        <end position="305"/>
    </location>
</feature>
<organism evidence="3 4">
    <name type="scientific">Musa troglodytarum</name>
    <name type="common">fe'i banana</name>
    <dbReference type="NCBI Taxonomy" id="320322"/>
    <lineage>
        <taxon>Eukaryota</taxon>
        <taxon>Viridiplantae</taxon>
        <taxon>Streptophyta</taxon>
        <taxon>Embryophyta</taxon>
        <taxon>Tracheophyta</taxon>
        <taxon>Spermatophyta</taxon>
        <taxon>Magnoliopsida</taxon>
        <taxon>Liliopsida</taxon>
        <taxon>Zingiberales</taxon>
        <taxon>Musaceae</taxon>
        <taxon>Musa</taxon>
    </lineage>
</organism>
<dbReference type="OrthoDB" id="5599646at2759"/>
<evidence type="ECO:0000313" key="4">
    <source>
        <dbReference type="Proteomes" id="UP001055439"/>
    </source>
</evidence>
<proteinExistence type="predicted"/>
<dbReference type="PANTHER" id="PTHR23216:SF1">
    <property type="entry name" value="NUCLEOLAR AND COILED-BODY PHOSPHOPROTEIN 1"/>
    <property type="match status" value="1"/>
</dbReference>
<feature type="compositionally biased region" description="Basic and acidic residues" evidence="1">
    <location>
        <begin position="420"/>
        <end position="429"/>
    </location>
</feature>
<evidence type="ECO:0000313" key="3">
    <source>
        <dbReference type="EMBL" id="URE18716.1"/>
    </source>
</evidence>
<dbReference type="PANTHER" id="PTHR23216">
    <property type="entry name" value="NUCLEOLAR AND COILED-BODY PHOSPHOPROTEIN 1"/>
    <property type="match status" value="1"/>
</dbReference>
<feature type="compositionally biased region" description="Polar residues" evidence="1">
    <location>
        <begin position="457"/>
        <end position="470"/>
    </location>
</feature>
<dbReference type="Pfam" id="PF05022">
    <property type="entry name" value="SRP40_C"/>
    <property type="match status" value="1"/>
</dbReference>
<feature type="region of interest" description="Disordered" evidence="1">
    <location>
        <begin position="38"/>
        <end position="61"/>
    </location>
</feature>
<protein>
    <submittedName>
        <fullName evidence="3">SRP40, C-terminal domain</fullName>
    </submittedName>
</protein>
<dbReference type="Proteomes" id="UP001055439">
    <property type="component" value="Chromosome 7"/>
</dbReference>
<dbReference type="PROSITE" id="PS50896">
    <property type="entry name" value="LISH"/>
    <property type="match status" value="1"/>
</dbReference>
<feature type="region of interest" description="Disordered" evidence="1">
    <location>
        <begin position="378"/>
        <end position="498"/>
    </location>
</feature>
<name>A0A9E7GNN3_9LILI</name>
<keyword evidence="4" id="KW-1185">Reference proteome</keyword>
<dbReference type="InterPro" id="IPR007718">
    <property type="entry name" value="Srp40_C"/>
</dbReference>
<gene>
    <name evidence="3" type="ORF">MUK42_10417</name>
</gene>
<evidence type="ECO:0000259" key="2">
    <source>
        <dbReference type="Pfam" id="PF05022"/>
    </source>
</evidence>
<dbReference type="EMBL" id="CP097509">
    <property type="protein sequence ID" value="URE18716.1"/>
    <property type="molecule type" value="Genomic_DNA"/>
</dbReference>
<feature type="compositionally biased region" description="Basic and acidic residues" evidence="1">
    <location>
        <begin position="207"/>
        <end position="230"/>
    </location>
</feature>
<feature type="compositionally biased region" description="Basic residues" evidence="1">
    <location>
        <begin position="379"/>
        <end position="389"/>
    </location>
</feature>
<feature type="region of interest" description="Disordered" evidence="1">
    <location>
        <begin position="165"/>
        <end position="355"/>
    </location>
</feature>
<feature type="domain" description="Srp40 C-terminal" evidence="2">
    <location>
        <begin position="500"/>
        <end position="572"/>
    </location>
</feature>